<sequence>MKKFITFVLTMFNKKTQNEVLLYNIKKLEEEEILNKTNY</sequence>
<organism evidence="1">
    <name type="scientific">Virus NIOZ-UU157</name>
    <dbReference type="NCBI Taxonomy" id="2763269"/>
    <lineage>
        <taxon>Viruses</taxon>
    </lineage>
</organism>
<dbReference type="EMBL" id="MW030541">
    <property type="protein sequence ID" value="QPI16170.1"/>
    <property type="molecule type" value="Genomic_DNA"/>
</dbReference>
<proteinExistence type="predicted"/>
<name>A0A7S9STH8_9VIRU</name>
<reference evidence="1" key="1">
    <citation type="submission" date="2020-08" db="EMBL/GenBank/DDBJ databases">
        <title>Bridging the membrane lipid divide: bacteria of the FCB group superphylum have the potential to synthesize archaeal ether lipids.</title>
        <authorList>
            <person name="Villanueva L."/>
            <person name="von Meijenfeldt F.A.B."/>
            <person name="Westbye A.B."/>
            <person name="Yadav S."/>
            <person name="Hopmans E.C."/>
            <person name="Dutilh B.E."/>
            <person name="Sinninghe Damste J.S."/>
        </authorList>
    </citation>
    <scope>NUCLEOTIDE SEQUENCE</scope>
    <source>
        <strain evidence="1">NIOZ-UU157</strain>
    </source>
</reference>
<evidence type="ECO:0000313" key="1">
    <source>
        <dbReference type="EMBL" id="QPI16170.1"/>
    </source>
</evidence>
<gene>
    <name evidence="1" type="ORF">NIOZUU157_00052</name>
</gene>
<accession>A0A7S9STH8</accession>
<protein>
    <submittedName>
        <fullName evidence="1">Uncharacterized protein</fullName>
    </submittedName>
</protein>